<evidence type="ECO:0000313" key="7">
    <source>
        <dbReference type="EMBL" id="MCB7389237.1"/>
    </source>
</evidence>
<organism evidence="7 8">
    <name type="scientific">Bariatricus massiliensis</name>
    <dbReference type="NCBI Taxonomy" id="1745713"/>
    <lineage>
        <taxon>Bacteria</taxon>
        <taxon>Bacillati</taxon>
        <taxon>Bacillota</taxon>
        <taxon>Clostridia</taxon>
        <taxon>Lachnospirales</taxon>
        <taxon>Lachnospiraceae</taxon>
        <taxon>Bariatricus</taxon>
    </lineage>
</organism>
<sequence>MRQKYKNLKIGTKLMIAFAIIIVIYAITVITAIFNINSMSERMDRLYAEPFENLELSYKIIGNTRAVQKNLLLMCASDSAVDTEECIEETRGYVDELTENIKTLGSGYVSDKEMVNKLLEAFEALRAPRDEVLQYLAAGDRERALTLYLSDYEPQTKALRDASNNIADISKTDAEKWITESRTMNRNIITMIVVLAVVSVLFTIAIWFIITRSIITPLNEVKRAANEISNGQLSARISYNAKNELGELANDMRSIVDSLSLYVSEVGKGMVALGRGKLNYKCEVAFKGDFIALAEAMEEIGGLLRDSMEQISSSAEQVSASAEQVANGAQTLAAGASEQASSIEELAASINEIADSVKENADNAVKSSELVDKVGGKVLKSDEQMRSLVKSIEQVKKNSKEITGIIAEIEDIAFQTNILALNATVEAARAGEAGRGFTVVAGEVRRLAAKTSAASKMSAELIEKNENAVDEGLMAAKETALSLGESAEGVEKVNMTVGKISEMSLQQADAITQIRKSVELISDIVQGNTATSEESSAASEELSAQAQILKELVEQFEI</sequence>
<dbReference type="PANTHER" id="PTHR43531:SF11">
    <property type="entry name" value="METHYL-ACCEPTING CHEMOTAXIS PROTEIN 3"/>
    <property type="match status" value="1"/>
</dbReference>
<protein>
    <submittedName>
        <fullName evidence="7">Methyl-accepting chemotaxis protein</fullName>
    </submittedName>
</protein>
<dbReference type="SMART" id="SM00304">
    <property type="entry name" value="HAMP"/>
    <property type="match status" value="2"/>
</dbReference>
<dbReference type="Pfam" id="PF00672">
    <property type="entry name" value="HAMP"/>
    <property type="match status" value="1"/>
</dbReference>
<dbReference type="PROSITE" id="PS50111">
    <property type="entry name" value="CHEMOTAXIS_TRANSDUC_2"/>
    <property type="match status" value="1"/>
</dbReference>
<feature type="domain" description="HAMP" evidence="6">
    <location>
        <begin position="212"/>
        <end position="264"/>
    </location>
</feature>
<keyword evidence="4" id="KW-0812">Transmembrane</keyword>
<evidence type="ECO:0000313" key="8">
    <source>
        <dbReference type="Proteomes" id="UP001299546"/>
    </source>
</evidence>
<keyword evidence="1" id="KW-0145">Chemotaxis</keyword>
<dbReference type="InterPro" id="IPR004089">
    <property type="entry name" value="MCPsignal_dom"/>
</dbReference>
<comment type="caution">
    <text evidence="7">The sequence shown here is derived from an EMBL/GenBank/DDBJ whole genome shotgun (WGS) entry which is preliminary data.</text>
</comment>
<reference evidence="7 8" key="1">
    <citation type="submission" date="2021-10" db="EMBL/GenBank/DDBJ databases">
        <title>Collection of gut derived symbiotic bacterial strains cultured from healthy donors.</title>
        <authorList>
            <person name="Lin H."/>
            <person name="Littmann E."/>
            <person name="Kohout C."/>
            <person name="Pamer E.G."/>
        </authorList>
    </citation>
    <scope>NUCLEOTIDE SEQUENCE [LARGE SCALE GENOMIC DNA]</scope>
    <source>
        <strain evidence="7 8">DFI.1.165</strain>
    </source>
</reference>
<dbReference type="Pfam" id="PF00015">
    <property type="entry name" value="MCPsignal"/>
    <property type="match status" value="1"/>
</dbReference>
<dbReference type="InterPro" id="IPR051310">
    <property type="entry name" value="MCP_chemotaxis"/>
</dbReference>
<evidence type="ECO:0000256" key="3">
    <source>
        <dbReference type="PROSITE-ProRule" id="PRU00284"/>
    </source>
</evidence>
<keyword evidence="4" id="KW-0472">Membrane</keyword>
<dbReference type="Pfam" id="PF12729">
    <property type="entry name" value="4HB_MCP_1"/>
    <property type="match status" value="1"/>
</dbReference>
<dbReference type="Proteomes" id="UP001299546">
    <property type="component" value="Unassembled WGS sequence"/>
</dbReference>
<name>A0ABS8DMI6_9FIRM</name>
<dbReference type="CDD" id="cd06225">
    <property type="entry name" value="HAMP"/>
    <property type="match status" value="1"/>
</dbReference>
<dbReference type="PRINTS" id="PR00260">
    <property type="entry name" value="CHEMTRNSDUCR"/>
</dbReference>
<feature type="domain" description="Methyl-accepting transducer" evidence="5">
    <location>
        <begin position="314"/>
        <end position="543"/>
    </location>
</feature>
<dbReference type="EMBL" id="JAJCIS010000020">
    <property type="protein sequence ID" value="MCB7389237.1"/>
    <property type="molecule type" value="Genomic_DNA"/>
</dbReference>
<feature type="transmembrane region" description="Helical" evidence="4">
    <location>
        <begin position="14"/>
        <end position="36"/>
    </location>
</feature>
<evidence type="ECO:0000259" key="5">
    <source>
        <dbReference type="PROSITE" id="PS50111"/>
    </source>
</evidence>
<dbReference type="SMART" id="SM00283">
    <property type="entry name" value="MA"/>
    <property type="match status" value="1"/>
</dbReference>
<dbReference type="InterPro" id="IPR004090">
    <property type="entry name" value="Chemotax_Me-accpt_rcpt"/>
</dbReference>
<evidence type="ECO:0000256" key="1">
    <source>
        <dbReference type="ARBA" id="ARBA00022500"/>
    </source>
</evidence>
<dbReference type="Gene3D" id="1.10.287.950">
    <property type="entry name" value="Methyl-accepting chemotaxis protein"/>
    <property type="match status" value="1"/>
</dbReference>
<proteinExistence type="inferred from homology"/>
<keyword evidence="8" id="KW-1185">Reference proteome</keyword>
<dbReference type="PROSITE" id="PS50885">
    <property type="entry name" value="HAMP"/>
    <property type="match status" value="1"/>
</dbReference>
<evidence type="ECO:0000256" key="4">
    <source>
        <dbReference type="SAM" id="Phobius"/>
    </source>
</evidence>
<dbReference type="Gene3D" id="6.10.340.10">
    <property type="match status" value="1"/>
</dbReference>
<comment type="similarity">
    <text evidence="2">Belongs to the methyl-accepting chemotaxis (MCP) protein family.</text>
</comment>
<dbReference type="PANTHER" id="PTHR43531">
    <property type="entry name" value="PROTEIN ICFG"/>
    <property type="match status" value="1"/>
</dbReference>
<evidence type="ECO:0000256" key="2">
    <source>
        <dbReference type="ARBA" id="ARBA00029447"/>
    </source>
</evidence>
<evidence type="ECO:0000259" key="6">
    <source>
        <dbReference type="PROSITE" id="PS50885"/>
    </source>
</evidence>
<dbReference type="SUPFAM" id="SSF58104">
    <property type="entry name" value="Methyl-accepting chemotaxis protein (MCP) signaling domain"/>
    <property type="match status" value="1"/>
</dbReference>
<gene>
    <name evidence="7" type="ORF">LIZ65_18295</name>
</gene>
<accession>A0ABS8DMI6</accession>
<dbReference type="InterPro" id="IPR024478">
    <property type="entry name" value="HlyB_4HB_MCP"/>
</dbReference>
<keyword evidence="4" id="KW-1133">Transmembrane helix</keyword>
<dbReference type="InterPro" id="IPR003660">
    <property type="entry name" value="HAMP_dom"/>
</dbReference>
<keyword evidence="3" id="KW-0807">Transducer</keyword>
<feature type="transmembrane region" description="Helical" evidence="4">
    <location>
        <begin position="188"/>
        <end position="210"/>
    </location>
</feature>